<evidence type="ECO:0000256" key="1">
    <source>
        <dbReference type="ARBA" id="ARBA00022741"/>
    </source>
</evidence>
<dbReference type="PANTHER" id="PTHR12169:SF6">
    <property type="entry name" value="AFG1-LIKE ATPASE"/>
    <property type="match status" value="1"/>
</dbReference>
<reference evidence="3 4" key="2">
    <citation type="journal article" date="2011" name="Stand. Genomic Sci.">
        <title>Complete genome sequence of Truepera radiovictrix type strain (RQ-24).</title>
        <authorList>
            <person name="Ivanova N."/>
            <person name="Rohde C."/>
            <person name="Munk C."/>
            <person name="Nolan M."/>
            <person name="Lucas S."/>
            <person name="Del Rio T.G."/>
            <person name="Tice H."/>
            <person name="Deshpande S."/>
            <person name="Cheng J.F."/>
            <person name="Tapia R."/>
            <person name="Han C."/>
            <person name="Goodwin L."/>
            <person name="Pitluck S."/>
            <person name="Liolios K."/>
            <person name="Mavromatis K."/>
            <person name="Mikhailova N."/>
            <person name="Pati A."/>
            <person name="Chen A."/>
            <person name="Palaniappan K."/>
            <person name="Land M."/>
            <person name="Hauser L."/>
            <person name="Chang Y.J."/>
            <person name="Jeffries C.D."/>
            <person name="Brambilla E."/>
            <person name="Rohde M."/>
            <person name="Goker M."/>
            <person name="Tindall B.J."/>
            <person name="Woyke T."/>
            <person name="Bristow J."/>
            <person name="Eisen J.A."/>
            <person name="Markowitz V."/>
            <person name="Hugenholtz P."/>
            <person name="Kyrpides N.C."/>
            <person name="Klenk H.P."/>
            <person name="Lapidus A."/>
        </authorList>
    </citation>
    <scope>NUCLEOTIDE SEQUENCE [LARGE SCALE GENOMIC DNA]</scope>
    <source>
        <strain evidence="4">DSM 17093 / CIP 108686 / LMG 22925 / RQ-24</strain>
    </source>
</reference>
<dbReference type="Pfam" id="PF03969">
    <property type="entry name" value="AFG1_ATPase"/>
    <property type="match status" value="2"/>
</dbReference>
<dbReference type="AlphaFoldDB" id="D7CQA1"/>
<protein>
    <submittedName>
        <fullName evidence="3">AFG1-family ATPase</fullName>
    </submittedName>
</protein>
<dbReference type="GO" id="GO:0005524">
    <property type="term" value="F:ATP binding"/>
    <property type="evidence" value="ECO:0007669"/>
    <property type="project" value="UniProtKB-KW"/>
</dbReference>
<dbReference type="PANTHER" id="PTHR12169">
    <property type="entry name" value="ATPASE N2B"/>
    <property type="match status" value="1"/>
</dbReference>
<proteinExistence type="predicted"/>
<evidence type="ECO:0000256" key="2">
    <source>
        <dbReference type="ARBA" id="ARBA00022840"/>
    </source>
</evidence>
<dbReference type="Gene3D" id="3.40.50.300">
    <property type="entry name" value="P-loop containing nucleotide triphosphate hydrolases"/>
    <property type="match status" value="1"/>
</dbReference>
<evidence type="ECO:0000313" key="3">
    <source>
        <dbReference type="EMBL" id="ADI14885.1"/>
    </source>
</evidence>
<dbReference type="eggNOG" id="COG1485">
    <property type="taxonomic scope" value="Bacteria"/>
</dbReference>
<sequence length="324" mass="36461">MPLPPLSELVPPPRFGHTRFADYEPQHPSQTAALVQVQAFVDEIAEPQTGAFRWPWQRRAQPQGRGLYLDGGFGVGKTHLLAAAYHASKLSKKAYLSFQELVYVIGVRGTARAKAELGDLQLLCIDEFELDDPGNTLIVKTFLAHLFEQGGAVITTSNTPPEAQGQGRFNAGDFQREIQSVAERFEVLPIEGPDFRHRDHLAGLLSASELEHRFKTEGAPEPKERLAWPAFLELLGKHHPIRYRELLGAVGTLYLEDAQTLATQNDALRFVHFIDKLYDLKKGLRLSGTVALRDLFDPSYRESAYAKKHHRCLSRLSELLEERF</sequence>
<dbReference type="KEGG" id="tra:Trad_1767"/>
<organism evidence="3 4">
    <name type="scientific">Truepera radiovictrix (strain DSM 17093 / CIP 108686 / LMG 22925 / RQ-24)</name>
    <dbReference type="NCBI Taxonomy" id="649638"/>
    <lineage>
        <taxon>Bacteria</taxon>
        <taxon>Thermotogati</taxon>
        <taxon>Deinococcota</taxon>
        <taxon>Deinococci</taxon>
        <taxon>Trueperales</taxon>
        <taxon>Trueperaceae</taxon>
        <taxon>Truepera</taxon>
    </lineage>
</organism>
<evidence type="ECO:0000313" key="4">
    <source>
        <dbReference type="Proteomes" id="UP000000379"/>
    </source>
</evidence>
<keyword evidence="1" id="KW-0547">Nucleotide-binding</keyword>
<dbReference type="HOGENOM" id="CLU_008681_4_0_0"/>
<keyword evidence="4" id="KW-1185">Reference proteome</keyword>
<dbReference type="GO" id="GO:0005737">
    <property type="term" value="C:cytoplasm"/>
    <property type="evidence" value="ECO:0007669"/>
    <property type="project" value="TreeGrafter"/>
</dbReference>
<dbReference type="NCBIfam" id="NF040713">
    <property type="entry name" value="ZapE"/>
    <property type="match status" value="1"/>
</dbReference>
<dbReference type="InterPro" id="IPR005654">
    <property type="entry name" value="ATPase_AFG1-like"/>
</dbReference>
<name>D7CQA1_TRURR</name>
<dbReference type="RefSeq" id="WP_013178252.1">
    <property type="nucleotide sequence ID" value="NC_014221.1"/>
</dbReference>
<dbReference type="STRING" id="649638.Trad_1767"/>
<accession>D7CQA1</accession>
<keyword evidence="2" id="KW-0067">ATP-binding</keyword>
<dbReference type="InterPro" id="IPR027417">
    <property type="entry name" value="P-loop_NTPase"/>
</dbReference>
<dbReference type="EMBL" id="CP002049">
    <property type="protein sequence ID" value="ADI14885.1"/>
    <property type="molecule type" value="Genomic_DNA"/>
</dbReference>
<gene>
    <name evidence="3" type="ordered locus">Trad_1767</name>
</gene>
<dbReference type="Proteomes" id="UP000000379">
    <property type="component" value="Chromosome"/>
</dbReference>
<reference evidence="4" key="1">
    <citation type="submission" date="2010-05" db="EMBL/GenBank/DDBJ databases">
        <title>The complete genome of Truepera radiovictris DSM 17093.</title>
        <authorList>
            <consortium name="US DOE Joint Genome Institute (JGI-PGF)"/>
            <person name="Lucas S."/>
            <person name="Copeland A."/>
            <person name="Lapidus A."/>
            <person name="Glavina del Rio T."/>
            <person name="Dalin E."/>
            <person name="Tice H."/>
            <person name="Bruce D."/>
            <person name="Goodwin L."/>
            <person name="Pitluck S."/>
            <person name="Kyrpides N."/>
            <person name="Mavromatis K."/>
            <person name="Ovchinnikova G."/>
            <person name="Munk A.C."/>
            <person name="Detter J.C."/>
            <person name="Han C."/>
            <person name="Tapia R."/>
            <person name="Land M."/>
            <person name="Hauser L."/>
            <person name="Markowitz V."/>
            <person name="Cheng J.-F."/>
            <person name="Hugenholtz P."/>
            <person name="Woyke T."/>
            <person name="Wu D."/>
            <person name="Tindall B."/>
            <person name="Pomrenke H.G."/>
            <person name="Brambilla E."/>
            <person name="Klenk H.-P."/>
            <person name="Eisen J.A."/>
        </authorList>
    </citation>
    <scope>NUCLEOTIDE SEQUENCE [LARGE SCALE GENOMIC DNA]</scope>
    <source>
        <strain evidence="4">DSM 17093 / CIP 108686 / LMG 22925 / RQ-24</strain>
    </source>
</reference>
<dbReference type="GO" id="GO:0016887">
    <property type="term" value="F:ATP hydrolysis activity"/>
    <property type="evidence" value="ECO:0007669"/>
    <property type="project" value="InterPro"/>
</dbReference>
<dbReference type="SUPFAM" id="SSF52540">
    <property type="entry name" value="P-loop containing nucleoside triphosphate hydrolases"/>
    <property type="match status" value="1"/>
</dbReference>